<dbReference type="Gene3D" id="3.40.50.720">
    <property type="entry name" value="NAD(P)-binding Rossmann-like Domain"/>
    <property type="match status" value="1"/>
</dbReference>
<dbReference type="InterPro" id="IPR014189">
    <property type="entry name" value="Quinone_OxRdtase_PIG3"/>
</dbReference>
<dbReference type="GO" id="GO:0070402">
    <property type="term" value="F:NADPH binding"/>
    <property type="evidence" value="ECO:0007669"/>
    <property type="project" value="TreeGrafter"/>
</dbReference>
<dbReference type="SMART" id="SM00829">
    <property type="entry name" value="PKS_ER"/>
    <property type="match status" value="1"/>
</dbReference>
<dbReference type="InterPro" id="IPR013149">
    <property type="entry name" value="ADH-like_C"/>
</dbReference>
<dbReference type="PANTHER" id="PTHR48106:SF8">
    <property type="entry name" value="OS02G0805600 PROTEIN"/>
    <property type="match status" value="1"/>
</dbReference>
<keyword evidence="5" id="KW-1185">Reference proteome</keyword>
<name>A0A839QTG8_9MICC</name>
<evidence type="ECO:0000259" key="3">
    <source>
        <dbReference type="SMART" id="SM00829"/>
    </source>
</evidence>
<dbReference type="PANTHER" id="PTHR48106">
    <property type="entry name" value="QUINONE OXIDOREDUCTASE PIG3-RELATED"/>
    <property type="match status" value="1"/>
</dbReference>
<protein>
    <submittedName>
        <fullName evidence="4">Putative PIG3 family NAD(P)H quinone oxidoreductase</fullName>
    </submittedName>
</protein>
<reference evidence="4 5" key="1">
    <citation type="submission" date="2020-08" db="EMBL/GenBank/DDBJ databases">
        <title>Sequencing the genomes of 1000 actinobacteria strains.</title>
        <authorList>
            <person name="Klenk H.-P."/>
        </authorList>
    </citation>
    <scope>NUCLEOTIDE SEQUENCE [LARGE SCALE GENOMIC DNA]</scope>
    <source>
        <strain evidence="4 5">DSM 22826</strain>
    </source>
</reference>
<feature type="domain" description="Enoyl reductase (ER)" evidence="3">
    <location>
        <begin position="13"/>
        <end position="326"/>
    </location>
</feature>
<keyword evidence="1" id="KW-0521">NADP</keyword>
<dbReference type="SUPFAM" id="SSF50129">
    <property type="entry name" value="GroES-like"/>
    <property type="match status" value="1"/>
</dbReference>
<dbReference type="GO" id="GO:0016651">
    <property type="term" value="F:oxidoreductase activity, acting on NAD(P)H"/>
    <property type="evidence" value="ECO:0007669"/>
    <property type="project" value="TreeGrafter"/>
</dbReference>
<dbReference type="InterPro" id="IPR013154">
    <property type="entry name" value="ADH-like_N"/>
</dbReference>
<dbReference type="InterPro" id="IPR036291">
    <property type="entry name" value="NAD(P)-bd_dom_sf"/>
</dbReference>
<evidence type="ECO:0000313" key="5">
    <source>
        <dbReference type="Proteomes" id="UP000523000"/>
    </source>
</evidence>
<dbReference type="CDD" id="cd05276">
    <property type="entry name" value="p53_inducible_oxidoreductase"/>
    <property type="match status" value="1"/>
</dbReference>
<evidence type="ECO:0000313" key="4">
    <source>
        <dbReference type="EMBL" id="MBB2995331.1"/>
    </source>
</evidence>
<dbReference type="Gene3D" id="3.90.180.10">
    <property type="entry name" value="Medium-chain alcohol dehydrogenases, catalytic domain"/>
    <property type="match status" value="1"/>
</dbReference>
<gene>
    <name evidence="4" type="ORF">E9229_001522</name>
</gene>
<evidence type="ECO:0000256" key="2">
    <source>
        <dbReference type="ARBA" id="ARBA00023002"/>
    </source>
</evidence>
<dbReference type="SUPFAM" id="SSF51735">
    <property type="entry name" value="NAD(P)-binding Rossmann-fold domains"/>
    <property type="match status" value="1"/>
</dbReference>
<keyword evidence="2" id="KW-0560">Oxidoreductase</keyword>
<dbReference type="Pfam" id="PF00107">
    <property type="entry name" value="ADH_zinc_N"/>
    <property type="match status" value="1"/>
</dbReference>
<proteinExistence type="predicted"/>
<dbReference type="NCBIfam" id="TIGR02824">
    <property type="entry name" value="quinone_pig3"/>
    <property type="match status" value="1"/>
</dbReference>
<evidence type="ECO:0000256" key="1">
    <source>
        <dbReference type="ARBA" id="ARBA00022857"/>
    </source>
</evidence>
<dbReference type="AlphaFoldDB" id="A0A839QTG8"/>
<dbReference type="InterPro" id="IPR020843">
    <property type="entry name" value="ER"/>
</dbReference>
<dbReference type="InterPro" id="IPR011032">
    <property type="entry name" value="GroES-like_sf"/>
</dbReference>
<dbReference type="EMBL" id="JACHVS010000001">
    <property type="protein sequence ID" value="MBB2995331.1"/>
    <property type="molecule type" value="Genomic_DNA"/>
</dbReference>
<comment type="caution">
    <text evidence="4">The sequence shown here is derived from an EMBL/GenBank/DDBJ whole genome shotgun (WGS) entry which is preliminary data.</text>
</comment>
<accession>A0A839QTG8</accession>
<dbReference type="Proteomes" id="UP000523000">
    <property type="component" value="Unassembled WGS sequence"/>
</dbReference>
<sequence>MPIMRVVEYSAAGGPEVLALAERERPVAGNGEVLIKVAAFGLNRADVQQRRGVYPPPPGASDIPGLEVSGTIAALGSEATGFSIGDEVCALLTGGGYAEYVAAPEAQVLPIPAGVGLIDAAGLPEVVATVWSNLFMEAGVQAGDNVLIHGGSGGIGSMAIQLVAGAGASAIVTCGSAEKIAHCLRLGARAGINYREQDFVAELDRITGGAGADVILDVVGAKYLEQNVKALAPDGRLVVIGLQGGATAELNLGVLMGKRARIIGTTLRSRVVSEKGRIMAELREEVWPLLENGSVLNHVDRRFSLQDYRSAHEYFDSGLHRGKILITV</sequence>
<organism evidence="4 5">
    <name type="scientific">Paeniglutamicibacter cryotolerans</name>
    <dbReference type="NCBI Taxonomy" id="670079"/>
    <lineage>
        <taxon>Bacteria</taxon>
        <taxon>Bacillati</taxon>
        <taxon>Actinomycetota</taxon>
        <taxon>Actinomycetes</taxon>
        <taxon>Micrococcales</taxon>
        <taxon>Micrococcaceae</taxon>
        <taxon>Paeniglutamicibacter</taxon>
    </lineage>
</organism>
<dbReference type="Pfam" id="PF08240">
    <property type="entry name" value="ADH_N"/>
    <property type="match status" value="1"/>
</dbReference>